<sequence>MPSFICFERLYCYANALTRRQQAGSLHEPETRSGDESLCLTRRSSCSWKRRSSDRTVKEIRDGEKRAKGFTRTGYNFSLTNFSRHSLDNMRGRATSRRRRNACKSMYIIYT</sequence>
<evidence type="ECO:0000313" key="1">
    <source>
        <dbReference type="EMBL" id="KAL0115158.1"/>
    </source>
</evidence>
<proteinExistence type="predicted"/>
<gene>
    <name evidence="1" type="ORF">PUN28_010630</name>
</gene>
<protein>
    <submittedName>
        <fullName evidence="1">Uncharacterized protein</fullName>
    </submittedName>
</protein>
<accession>A0AAW2FI64</accession>
<comment type="caution">
    <text evidence="1">The sequence shown here is derived from an EMBL/GenBank/DDBJ whole genome shotgun (WGS) entry which is preliminary data.</text>
</comment>
<name>A0AAW2FI64_9HYME</name>
<dbReference type="Proteomes" id="UP001430953">
    <property type="component" value="Unassembled WGS sequence"/>
</dbReference>
<keyword evidence="2" id="KW-1185">Reference proteome</keyword>
<evidence type="ECO:0000313" key="2">
    <source>
        <dbReference type="Proteomes" id="UP001430953"/>
    </source>
</evidence>
<organism evidence="1 2">
    <name type="scientific">Cardiocondyla obscurior</name>
    <dbReference type="NCBI Taxonomy" id="286306"/>
    <lineage>
        <taxon>Eukaryota</taxon>
        <taxon>Metazoa</taxon>
        <taxon>Ecdysozoa</taxon>
        <taxon>Arthropoda</taxon>
        <taxon>Hexapoda</taxon>
        <taxon>Insecta</taxon>
        <taxon>Pterygota</taxon>
        <taxon>Neoptera</taxon>
        <taxon>Endopterygota</taxon>
        <taxon>Hymenoptera</taxon>
        <taxon>Apocrita</taxon>
        <taxon>Aculeata</taxon>
        <taxon>Formicoidea</taxon>
        <taxon>Formicidae</taxon>
        <taxon>Myrmicinae</taxon>
        <taxon>Cardiocondyla</taxon>
    </lineage>
</organism>
<dbReference type="AlphaFoldDB" id="A0AAW2FI64"/>
<dbReference type="EMBL" id="JADYXP020000010">
    <property type="protein sequence ID" value="KAL0115158.1"/>
    <property type="molecule type" value="Genomic_DNA"/>
</dbReference>
<reference evidence="1 2" key="1">
    <citation type="submission" date="2023-03" db="EMBL/GenBank/DDBJ databases">
        <title>High recombination rates correlate with genetic variation in Cardiocondyla obscurior ants.</title>
        <authorList>
            <person name="Errbii M."/>
        </authorList>
    </citation>
    <scope>NUCLEOTIDE SEQUENCE [LARGE SCALE GENOMIC DNA]</scope>
    <source>
        <strain evidence="1">Alpha-2009</strain>
        <tissue evidence="1">Whole body</tissue>
    </source>
</reference>